<organism evidence="1 2">
    <name type="scientific">Mycolicibacterium arabiense</name>
    <dbReference type="NCBI Taxonomy" id="1286181"/>
    <lineage>
        <taxon>Bacteria</taxon>
        <taxon>Bacillati</taxon>
        <taxon>Actinomycetota</taxon>
        <taxon>Actinomycetes</taxon>
        <taxon>Mycobacteriales</taxon>
        <taxon>Mycobacteriaceae</taxon>
        <taxon>Mycolicibacterium</taxon>
    </lineage>
</organism>
<sequence>MIGRPLRAGSPRAAGRAVGVVAVLAMVVVGCQSVTDGSPTLDGSDVPLYRASASASSEASVSSSVARESERRASASTEAVHTACEALSSSSVDAIAAVNVYVGAYNEDLPDVVDKAGPAIDALNRSADLVEGSVADPLTPELQASLLGWVDAARALAAAISGDAGVDEFNAAVTRVNDSQTAALDLCDAAY</sequence>
<protein>
    <recommendedName>
        <fullName evidence="3">Lipoprotein</fullName>
    </recommendedName>
</protein>
<evidence type="ECO:0008006" key="3">
    <source>
        <dbReference type="Google" id="ProtNLM"/>
    </source>
</evidence>
<dbReference type="KEGG" id="marz:MARA_61400"/>
<gene>
    <name evidence="1" type="ORF">MARA_61400</name>
</gene>
<evidence type="ECO:0000313" key="1">
    <source>
        <dbReference type="EMBL" id="BBY52672.1"/>
    </source>
</evidence>
<keyword evidence="2" id="KW-1185">Reference proteome</keyword>
<name>A0A7I7S723_9MYCO</name>
<geneLocation type="plasmid" evidence="2">
    <name>pjcm18538 dna</name>
</geneLocation>
<dbReference type="AlphaFoldDB" id="A0A7I7S723"/>
<dbReference type="EMBL" id="AP022593">
    <property type="protein sequence ID" value="BBY52672.1"/>
    <property type="molecule type" value="Genomic_DNA"/>
</dbReference>
<dbReference type="PROSITE" id="PS51257">
    <property type="entry name" value="PROKAR_LIPOPROTEIN"/>
    <property type="match status" value="1"/>
</dbReference>
<accession>A0A7I7S723</accession>
<dbReference type="RefSeq" id="WP_163924488.1">
    <property type="nucleotide sequence ID" value="NZ_AP022593.1"/>
</dbReference>
<dbReference type="Proteomes" id="UP000467428">
    <property type="component" value="Chromosome"/>
</dbReference>
<proteinExistence type="predicted"/>
<reference evidence="1 2" key="1">
    <citation type="journal article" date="2019" name="Emerg. Microbes Infect.">
        <title>Comprehensive subspecies identification of 175 nontuberculous mycobacteria species based on 7547 genomic profiles.</title>
        <authorList>
            <person name="Matsumoto Y."/>
            <person name="Kinjo T."/>
            <person name="Motooka D."/>
            <person name="Nabeya D."/>
            <person name="Jung N."/>
            <person name="Uechi K."/>
            <person name="Horii T."/>
            <person name="Iida T."/>
            <person name="Fujita J."/>
            <person name="Nakamura S."/>
        </authorList>
    </citation>
    <scope>NUCLEOTIDE SEQUENCE [LARGE SCALE GENOMIC DNA]</scope>
    <source>
        <strain evidence="1 2">JCM 18538</strain>
    </source>
</reference>
<evidence type="ECO:0000313" key="2">
    <source>
        <dbReference type="Proteomes" id="UP000467428"/>
    </source>
</evidence>